<sequence>MTHQQPELFRVFVSTAFPRFFGLNRYRVHVPWTVYIADQVGKTPALDGAIYCITSVFLGRSYSDSKLQKSSREVYGKALAAFVDVIKDTTKLASRETLSTSILLSMFETYMSTDQNSWARHASGAALLMSMRGPTAHFTGFDRCLYLSFRSFLVAEAFIHGTPCLFERPQWQTLIDAIRKQDMVDPRASAQISSVIDVSDRLFMEVVKLPGLIHHVRRLSQSSRAGGLDDDDKEEARALETRVQRCRHTIHTLTAELRIAVTTQVPQPVGEKSLFIGPVPSSFPQTFADGLIQGTDVCFKILYLLLHNLSVICQESQTTRADCAAAASPQSSVSLPSTPGSFESDPLPSGLISFHLVSRLNAGQSESPLLPRVELRTPVDKWLDHVASSLGMGAVEVIVDSDPSAVEDPHLYGAVLPLR</sequence>
<proteinExistence type="predicted"/>
<organism evidence="1 2">
    <name type="scientific">Aspergillus nanangensis</name>
    <dbReference type="NCBI Taxonomy" id="2582783"/>
    <lineage>
        <taxon>Eukaryota</taxon>
        <taxon>Fungi</taxon>
        <taxon>Dikarya</taxon>
        <taxon>Ascomycota</taxon>
        <taxon>Pezizomycotina</taxon>
        <taxon>Eurotiomycetes</taxon>
        <taxon>Eurotiomycetidae</taxon>
        <taxon>Eurotiales</taxon>
        <taxon>Aspergillaceae</taxon>
        <taxon>Aspergillus</taxon>
        <taxon>Aspergillus subgen. Circumdati</taxon>
    </lineage>
</organism>
<dbReference type="EMBL" id="VCAU01000009">
    <property type="protein sequence ID" value="KAF9893031.1"/>
    <property type="molecule type" value="Genomic_DNA"/>
</dbReference>
<keyword evidence="2" id="KW-1185">Reference proteome</keyword>
<protein>
    <submittedName>
        <fullName evidence="1">Uncharacterized protein</fullName>
    </submittedName>
</protein>
<accession>A0AAD4CUY7</accession>
<dbReference type="PANTHER" id="PTHR38111">
    <property type="entry name" value="ZN(2)-C6 FUNGAL-TYPE DOMAIN-CONTAINING PROTEIN-RELATED"/>
    <property type="match status" value="1"/>
</dbReference>
<dbReference type="Proteomes" id="UP001194746">
    <property type="component" value="Unassembled WGS sequence"/>
</dbReference>
<evidence type="ECO:0000313" key="2">
    <source>
        <dbReference type="Proteomes" id="UP001194746"/>
    </source>
</evidence>
<dbReference type="PANTHER" id="PTHR38111:SF5">
    <property type="entry name" value="TRANSCRIPTION FACTOR DOMAIN-CONTAINING PROTEIN"/>
    <property type="match status" value="1"/>
</dbReference>
<gene>
    <name evidence="1" type="ORF">FE257_012442</name>
</gene>
<dbReference type="Pfam" id="PF11951">
    <property type="entry name" value="Fungal_trans_2"/>
    <property type="match status" value="1"/>
</dbReference>
<reference evidence="1" key="2">
    <citation type="submission" date="2020-02" db="EMBL/GenBank/DDBJ databases">
        <authorList>
            <person name="Gilchrist C.L.M."/>
            <person name="Chooi Y.-H."/>
        </authorList>
    </citation>
    <scope>NUCLEOTIDE SEQUENCE</scope>
    <source>
        <strain evidence="1">MST-FP2251</strain>
    </source>
</reference>
<dbReference type="InterPro" id="IPR021858">
    <property type="entry name" value="Fun_TF"/>
</dbReference>
<name>A0AAD4CUY7_ASPNN</name>
<reference evidence="1" key="1">
    <citation type="journal article" date="2019" name="Beilstein J. Org. Chem.">
        <title>Nanangenines: drimane sesquiterpenoids as the dominant metabolite cohort of a novel Australian fungus, Aspergillus nanangensis.</title>
        <authorList>
            <person name="Lacey H.J."/>
            <person name="Gilchrist C.L.M."/>
            <person name="Crombie A."/>
            <person name="Kalaitzis J.A."/>
            <person name="Vuong D."/>
            <person name="Rutledge P.J."/>
            <person name="Turner P."/>
            <person name="Pitt J.I."/>
            <person name="Lacey E."/>
            <person name="Chooi Y.H."/>
            <person name="Piggott A.M."/>
        </authorList>
    </citation>
    <scope>NUCLEOTIDE SEQUENCE</scope>
    <source>
        <strain evidence="1">MST-FP2251</strain>
    </source>
</reference>
<dbReference type="AlphaFoldDB" id="A0AAD4CUY7"/>
<comment type="caution">
    <text evidence="1">The sequence shown here is derived from an EMBL/GenBank/DDBJ whole genome shotgun (WGS) entry which is preliminary data.</text>
</comment>
<evidence type="ECO:0000313" key="1">
    <source>
        <dbReference type="EMBL" id="KAF9893031.1"/>
    </source>
</evidence>
<dbReference type="InterPro" id="IPR053178">
    <property type="entry name" value="Osmoadaptation_assoc"/>
</dbReference>